<protein>
    <submittedName>
        <fullName evidence="1">Uncharacterized protein</fullName>
    </submittedName>
</protein>
<comment type="caution">
    <text evidence="1">The sequence shown here is derived from an EMBL/GenBank/DDBJ whole genome shotgun (WGS) entry which is preliminary data.</text>
</comment>
<gene>
    <name evidence="1" type="ORF">KI809_08020</name>
</gene>
<name>A0AAW4KZZ2_9BACT</name>
<dbReference type="Proteomes" id="UP000811899">
    <property type="component" value="Unassembled WGS sequence"/>
</dbReference>
<proteinExistence type="predicted"/>
<evidence type="ECO:0000313" key="2">
    <source>
        <dbReference type="Proteomes" id="UP000811899"/>
    </source>
</evidence>
<accession>A0AAW4KZZ2</accession>
<evidence type="ECO:0000313" key="1">
    <source>
        <dbReference type="EMBL" id="MBT0664246.1"/>
    </source>
</evidence>
<dbReference type="AlphaFoldDB" id="A0AAW4KZZ2"/>
<dbReference type="RefSeq" id="WP_214171005.1">
    <property type="nucleotide sequence ID" value="NZ_JAHCVJ010000002.1"/>
</dbReference>
<dbReference type="EMBL" id="JAHCVJ010000002">
    <property type="protein sequence ID" value="MBT0664246.1"/>
    <property type="molecule type" value="Genomic_DNA"/>
</dbReference>
<reference evidence="1 2" key="1">
    <citation type="submission" date="2021-05" db="EMBL/GenBank/DDBJ databases">
        <title>The draft genome of Geobacter pelophilus DSM 12255.</title>
        <authorList>
            <person name="Xu Z."/>
            <person name="Masuda Y."/>
            <person name="Itoh H."/>
            <person name="Senoo K."/>
        </authorList>
    </citation>
    <scope>NUCLEOTIDE SEQUENCE [LARGE SCALE GENOMIC DNA]</scope>
    <source>
        <strain evidence="1 2">DSM 12255</strain>
    </source>
</reference>
<sequence>MNHAEFRERIEACRQPGHCFIKWWGEDEALVDYEILDSFLRKIETIDGAAGFELFDMEGIWQVLTELDPDPLTREPAAAGEIIRWVWKDQSGKEHVTTFPFTPEGVMELMESEFFD</sequence>
<organism evidence="1 2">
    <name type="scientific">Geoanaerobacter pelophilus</name>
    <dbReference type="NCBI Taxonomy" id="60036"/>
    <lineage>
        <taxon>Bacteria</taxon>
        <taxon>Pseudomonadati</taxon>
        <taxon>Thermodesulfobacteriota</taxon>
        <taxon>Desulfuromonadia</taxon>
        <taxon>Geobacterales</taxon>
        <taxon>Geobacteraceae</taxon>
        <taxon>Geoanaerobacter</taxon>
    </lineage>
</organism>
<keyword evidence="2" id="KW-1185">Reference proteome</keyword>